<feature type="compositionally biased region" description="Polar residues" evidence="6">
    <location>
        <begin position="1288"/>
        <end position="1300"/>
    </location>
</feature>
<dbReference type="SMART" id="SM00220">
    <property type="entry name" value="S_TKc"/>
    <property type="match status" value="1"/>
</dbReference>
<dbReference type="Proteomes" id="UP000027361">
    <property type="component" value="Unassembled WGS sequence"/>
</dbReference>
<gene>
    <name evidence="8" type="ORF">K437DRAFT_260521</name>
</gene>
<feature type="domain" description="Protein kinase" evidence="7">
    <location>
        <begin position="440"/>
        <end position="802"/>
    </location>
</feature>
<feature type="compositionally biased region" description="Basic residues" evidence="6">
    <location>
        <begin position="1178"/>
        <end position="1188"/>
    </location>
</feature>
<feature type="region of interest" description="Disordered" evidence="6">
    <location>
        <begin position="1170"/>
        <end position="1359"/>
    </location>
</feature>
<proteinExistence type="predicted"/>
<dbReference type="GO" id="GO:0004674">
    <property type="term" value="F:protein serine/threonine kinase activity"/>
    <property type="evidence" value="ECO:0007669"/>
    <property type="project" value="UniProtKB-KW"/>
</dbReference>
<dbReference type="SUPFAM" id="SSF56112">
    <property type="entry name" value="Protein kinase-like (PK-like)"/>
    <property type="match status" value="1"/>
</dbReference>
<feature type="region of interest" description="Disordered" evidence="6">
    <location>
        <begin position="551"/>
        <end position="589"/>
    </location>
</feature>
<dbReference type="STRING" id="1037660.A0A066WIC9"/>
<feature type="region of interest" description="Disordered" evidence="6">
    <location>
        <begin position="849"/>
        <end position="1001"/>
    </location>
</feature>
<dbReference type="HOGENOM" id="CLU_257123_0_0_1"/>
<evidence type="ECO:0000256" key="2">
    <source>
        <dbReference type="ARBA" id="ARBA00022679"/>
    </source>
</evidence>
<feature type="compositionally biased region" description="Low complexity" evidence="6">
    <location>
        <begin position="1226"/>
        <end position="1237"/>
    </location>
</feature>
<sequence>MGKRALSPLADVTEGQATSLGQMITAGASSNGSSRRSSFVQLNNGASSSSSTTQFLQHSRRGSFVSRTESPTPAPVQSNLSAPFHPGIYRPPHLRHRNSGHGLKSPIAHYDRVRTPSLRGQTRPREPSIASTHRSSISGSRGPSTVPIAEDEDDDVGNSPHAASTAAPGVHRPPSRQGSEKLSTSTWSPTGPSALTAEAVARHLNSQMPSSTIPPLNRTMTLSSLASSRYADELEAQINSAAQQALYPNAGTADWGARPSFYKTFSVGNSNSDKDDIELSAEDMMRSSLTDSYIMSRRNSTASGYGGGEGVVDIFEIGDRLGPGMNHDGHIITIAQTSSGFDEQEGDLTGSKLEVVGKLGEGSYACVYLVKEVFDDDQDGSQRGRASSLLIADALVDASATAPASDDNEGASSAPLSSTPIAAPISRLPSFHSAGGGGGETGDVTLTEGVFGSTLKADESPLASRRAQEQTEARRGREFALKCLCKRDLSPEMLEVQRLESTVHQSIPAHPNIVTLYRTYETPDWLFLVLEYCPGQDLFFWLEQAQDEMHTSSSSSSNSSVASFSVTDLEPEPNTATVTDSTPPDPSLLATTAGVSILSRRRLRLISRMFQQMCSAVQFCHDRGISHRDLKPENFIVEDMRWGSPLRDANNNLSSSVSLNHSIRNSDGKVKVKLTDFGLATAEERCDDFECGSKPYMSYECRNDVEATYDPKMADVWSLGIVLLNMLFHRNPFREPAVDRCPSFAAFREEPVRFLREAFDGLTERAATFLVQRIFCDVQISQRATAAEFGAWAADLNEHMGLVDSTCSSTPSRGASMGITNQLHHSRSHSSLLSASSSMIMVHSLVSPPLEPNSAEPGWTLPAKLDEPHDSSAEDEEIVEVLIGTQDGGPLNPGGTGSSSVKSSPIESHFPGRGRSDTRDDAESSDDEHEHEQDHGLNKPASQGRRRKRGARKGRSTSKQQTPSIQGSPRVEAVRSAPSLEQLSDKVREYKREPNGLSHDDLLMDLAEASQNLAREISKATQEKRAVDVKVASLPQRPQMRLGQGPSAEPLLHQGRGSADYELAPARSPRHPPLQDYGRTHATSWRDLNESTVTISSLASVSTMNSVLSDDASIYSTASAPAAFARRSYDSFRQQRQQRGLFGKSSSGLQTINERAKKELDASYLAEIFGGSRDGPSRSHHHNQHRRRELREEHSYHGRERDYSMDPYRGSSKRDTHRHESRTRGSSSQASDSPSSSKYLTPQNDQRSKTSTSNSSSFSSSSASSLPLRKDASMGSGSLMEANGGGRSSSSDATSGQQQLHHAKAQHSVTAGSLMVNGGRPAPPSRASNSNSNAADSKGAGGSATGGKVFSKFFRSGKS</sequence>
<evidence type="ECO:0000259" key="7">
    <source>
        <dbReference type="PROSITE" id="PS50011"/>
    </source>
</evidence>
<feature type="compositionally biased region" description="Basic residues" evidence="6">
    <location>
        <begin position="944"/>
        <end position="956"/>
    </location>
</feature>
<dbReference type="Gene3D" id="1.10.510.10">
    <property type="entry name" value="Transferase(Phosphotransferase) domain 1"/>
    <property type="match status" value="1"/>
</dbReference>
<dbReference type="OrthoDB" id="541276at2759"/>
<comment type="caution">
    <text evidence="8">The sequence shown here is derived from an EMBL/GenBank/DDBJ whole genome shotgun (WGS) entry which is preliminary data.</text>
</comment>
<evidence type="ECO:0000313" key="8">
    <source>
        <dbReference type="EMBL" id="KDN53596.1"/>
    </source>
</evidence>
<name>A0A066WIC9_TILAU</name>
<feature type="compositionally biased region" description="Basic and acidic residues" evidence="6">
    <location>
        <begin position="914"/>
        <end position="937"/>
    </location>
</feature>
<feature type="compositionally biased region" description="Polar residues" evidence="6">
    <location>
        <begin position="129"/>
        <end position="143"/>
    </location>
</feature>
<dbReference type="InterPro" id="IPR000719">
    <property type="entry name" value="Prot_kinase_dom"/>
</dbReference>
<keyword evidence="2" id="KW-0808">Transferase</keyword>
<organism evidence="8 9">
    <name type="scientific">Tilletiaria anomala (strain ATCC 24038 / CBS 436.72 / UBC 951)</name>
    <dbReference type="NCBI Taxonomy" id="1037660"/>
    <lineage>
        <taxon>Eukaryota</taxon>
        <taxon>Fungi</taxon>
        <taxon>Dikarya</taxon>
        <taxon>Basidiomycota</taxon>
        <taxon>Ustilaginomycotina</taxon>
        <taxon>Exobasidiomycetes</taxon>
        <taxon>Georgefischeriales</taxon>
        <taxon>Tilletiariaceae</taxon>
        <taxon>Tilletiaria</taxon>
    </lineage>
</organism>
<dbReference type="GeneID" id="25265553"/>
<feature type="compositionally biased region" description="Low complexity" evidence="6">
    <location>
        <begin position="1325"/>
        <end position="1338"/>
    </location>
</feature>
<evidence type="ECO:0000256" key="5">
    <source>
        <dbReference type="ARBA" id="ARBA00022840"/>
    </source>
</evidence>
<keyword evidence="4" id="KW-0418">Kinase</keyword>
<keyword evidence="9" id="KW-1185">Reference proteome</keyword>
<dbReference type="InParanoid" id="A0A066WIC9"/>
<feature type="compositionally biased region" description="Polar residues" evidence="6">
    <location>
        <begin position="957"/>
        <end position="967"/>
    </location>
</feature>
<feature type="compositionally biased region" description="Low complexity" evidence="6">
    <location>
        <begin position="552"/>
        <end position="565"/>
    </location>
</feature>
<reference evidence="8 9" key="1">
    <citation type="submission" date="2014-05" db="EMBL/GenBank/DDBJ databases">
        <title>Draft genome sequence of a rare smut relative, Tilletiaria anomala UBC 951.</title>
        <authorList>
            <consortium name="DOE Joint Genome Institute"/>
            <person name="Toome M."/>
            <person name="Kuo A."/>
            <person name="Henrissat B."/>
            <person name="Lipzen A."/>
            <person name="Tritt A."/>
            <person name="Yoshinaga Y."/>
            <person name="Zane M."/>
            <person name="Barry K."/>
            <person name="Grigoriev I.V."/>
            <person name="Spatafora J.W."/>
            <person name="Aimea M.C."/>
        </authorList>
    </citation>
    <scope>NUCLEOTIDE SEQUENCE [LARGE SCALE GENOMIC DNA]</scope>
    <source>
        <strain evidence="8 9">UBC 951</strain>
    </source>
</reference>
<feature type="compositionally biased region" description="Polar residues" evidence="6">
    <location>
        <begin position="39"/>
        <end position="57"/>
    </location>
</feature>
<feature type="region of interest" description="Disordered" evidence="6">
    <location>
        <begin position="1"/>
        <end position="192"/>
    </location>
</feature>
<dbReference type="EMBL" id="JMSN01000001">
    <property type="protein sequence ID" value="KDN53596.1"/>
    <property type="molecule type" value="Genomic_DNA"/>
</dbReference>
<dbReference type="InterPro" id="IPR008271">
    <property type="entry name" value="Ser/Thr_kinase_AS"/>
</dbReference>
<keyword evidence="1" id="KW-0723">Serine/threonine-protein kinase</keyword>
<accession>A0A066WIC9</accession>
<keyword evidence="5" id="KW-0067">ATP-binding</keyword>
<dbReference type="Gene3D" id="3.30.200.20">
    <property type="entry name" value="Phosphorylase Kinase, domain 1"/>
    <property type="match status" value="1"/>
</dbReference>
<dbReference type="GO" id="GO:0005634">
    <property type="term" value="C:nucleus"/>
    <property type="evidence" value="ECO:0007669"/>
    <property type="project" value="TreeGrafter"/>
</dbReference>
<evidence type="ECO:0000256" key="6">
    <source>
        <dbReference type="SAM" id="MobiDB-lite"/>
    </source>
</evidence>
<evidence type="ECO:0000313" key="9">
    <source>
        <dbReference type="Proteomes" id="UP000027361"/>
    </source>
</evidence>
<dbReference type="PANTHER" id="PTHR24345">
    <property type="entry name" value="SERINE/THREONINE-PROTEIN KINASE PLK"/>
    <property type="match status" value="1"/>
</dbReference>
<dbReference type="GO" id="GO:0005524">
    <property type="term" value="F:ATP binding"/>
    <property type="evidence" value="ECO:0007669"/>
    <property type="project" value="UniProtKB-KW"/>
</dbReference>
<dbReference type="InterPro" id="IPR011009">
    <property type="entry name" value="Kinase-like_dom_sf"/>
</dbReference>
<feature type="compositionally biased region" description="Basic and acidic residues" evidence="6">
    <location>
        <begin position="983"/>
        <end position="1001"/>
    </location>
</feature>
<dbReference type="RefSeq" id="XP_013246450.1">
    <property type="nucleotide sequence ID" value="XM_013390996.1"/>
</dbReference>
<feature type="compositionally biased region" description="Low complexity" evidence="6">
    <location>
        <begin position="26"/>
        <end position="38"/>
    </location>
</feature>
<evidence type="ECO:0000256" key="4">
    <source>
        <dbReference type="ARBA" id="ARBA00022777"/>
    </source>
</evidence>
<dbReference type="Pfam" id="PF00069">
    <property type="entry name" value="Pkinase"/>
    <property type="match status" value="2"/>
</dbReference>
<feature type="compositionally biased region" description="Low complexity" evidence="6">
    <location>
        <begin position="1249"/>
        <end position="1265"/>
    </location>
</feature>
<feature type="compositionally biased region" description="Polar residues" evidence="6">
    <location>
        <begin position="65"/>
        <end position="81"/>
    </location>
</feature>
<feature type="compositionally biased region" description="Polar residues" evidence="6">
    <location>
        <begin position="176"/>
        <end position="192"/>
    </location>
</feature>
<keyword evidence="3" id="KW-0547">Nucleotide-binding</keyword>
<dbReference type="PROSITE" id="PS50011">
    <property type="entry name" value="PROTEIN_KINASE_DOM"/>
    <property type="match status" value="1"/>
</dbReference>
<dbReference type="PROSITE" id="PS00108">
    <property type="entry name" value="PROTEIN_KINASE_ST"/>
    <property type="match status" value="1"/>
</dbReference>
<protein>
    <recommendedName>
        <fullName evidence="7">Protein kinase domain-containing protein</fullName>
    </recommendedName>
</protein>
<evidence type="ECO:0000256" key="3">
    <source>
        <dbReference type="ARBA" id="ARBA00022741"/>
    </source>
</evidence>
<evidence type="ECO:0000256" key="1">
    <source>
        <dbReference type="ARBA" id="ARBA00022527"/>
    </source>
</evidence>
<dbReference type="PANTHER" id="PTHR24345:SF0">
    <property type="entry name" value="CELL CYCLE SERINE_THREONINE-PROTEIN KINASE CDC5_MSD2"/>
    <property type="match status" value="1"/>
</dbReference>
<feature type="compositionally biased region" description="Basic and acidic residues" evidence="6">
    <location>
        <begin position="1189"/>
        <end position="1204"/>
    </location>
</feature>